<feature type="region of interest" description="Disordered" evidence="1">
    <location>
        <begin position="473"/>
        <end position="498"/>
    </location>
</feature>
<dbReference type="EMBL" id="JACTAM010000002">
    <property type="protein sequence ID" value="KAI2667322.1"/>
    <property type="molecule type" value="Genomic_DNA"/>
</dbReference>
<evidence type="ECO:0000256" key="1">
    <source>
        <dbReference type="SAM" id="MobiDB-lite"/>
    </source>
</evidence>
<gene>
    <name evidence="2" type="ORF">H4Q32_003775</name>
</gene>
<protein>
    <submittedName>
        <fullName evidence="2">Nonribosomal peptide synthase nlsA</fullName>
    </submittedName>
</protein>
<dbReference type="PANTHER" id="PTHR33066">
    <property type="entry name" value="INTEGRASE_SAM-LIKE_N DOMAIN-CONTAINING PROTEIN"/>
    <property type="match status" value="1"/>
</dbReference>
<feature type="compositionally biased region" description="Polar residues" evidence="1">
    <location>
        <begin position="715"/>
        <end position="725"/>
    </location>
</feature>
<feature type="compositionally biased region" description="Polar residues" evidence="1">
    <location>
        <begin position="578"/>
        <end position="590"/>
    </location>
</feature>
<name>A0ABQ8MWU9_LABRO</name>
<sequence>MDPEQKRNCHECSLSSIRFGVSLWDTPLPRIPQKPYYITPAPIGWQASLPSNSWTNNWPPRRFSPGSFNLHSSRLQGLFDFKMAAATQTVQAREGEAVRLCSCGNKISGKDTHQVCLACLGLKHAQLAIDSPGSCEHCARFTMKSLRRRLARQASLSGLDPLLSPSPTPAATPQVPIPVELPTTAALSWGEQLDACVPLPNVLNTDEEEDALDFEEEGQSDFLLSEEDFEDSPFLPPEHSAQALAAAGPIEDDVCKRAAEKLSIPWPTVVAETAKSRYEGKRLPRAKQAARQLLPVFPELLEELAVTWKDKPFTSKVPVQGGSALDVEGMEKEGLIRMPPMEQLVAAHLHPRHPAAANPSLPSKADRVQSNMMERAYKAVALCVRALNATSLLTAYQAELQDEASTTPDISTPQEVPEVRFPWRGIRISSSTIRLVSQPQGVYKMYRSGTDSAQGERHSSRYLHRRLAYDSSVGARSERTHGHASGAYTETGAKTKHRKERFNSHTVYNISGAVTGLGDVQSATIGRQGEKIHPLHDRFSEGKQCFLSRMPQTIRTNDLSPDSYSLRQTVYEGISTLGSVSRAGPSTSLPEESESDVRGSFGTAPVETPDLSGSRGTHGCSSSQTSHNDGSVVVRLGGHSRGQNSEWKMGSTSDQSLHKLSRNASCFSDAEAFSSFSERATCSRENGQYYGRGLHKPSGRSQITSFAHVSTQTDPMEQCQSSSPESDARCHESGCGSAVQGKSPLRGVETEQRSGRTDLEHIRQSDSGSVRVPRQCSVSSVFLPEGSERTFGDRCASARMASYSPIRVSTDSVDISNSLQSEGGGTEININSSEMAGEILASGDHTYAVRRPVVVSRNAETFCHKRRGRFFILIQNVWHYGPGL</sequence>
<feature type="region of interest" description="Disordered" evidence="1">
    <location>
        <begin position="578"/>
        <end position="631"/>
    </location>
</feature>
<dbReference type="Proteomes" id="UP000830375">
    <property type="component" value="Unassembled WGS sequence"/>
</dbReference>
<organism evidence="2 3">
    <name type="scientific">Labeo rohita</name>
    <name type="common">Indian major carp</name>
    <name type="synonym">Cyprinus rohita</name>
    <dbReference type="NCBI Taxonomy" id="84645"/>
    <lineage>
        <taxon>Eukaryota</taxon>
        <taxon>Metazoa</taxon>
        <taxon>Chordata</taxon>
        <taxon>Craniata</taxon>
        <taxon>Vertebrata</taxon>
        <taxon>Euteleostomi</taxon>
        <taxon>Actinopterygii</taxon>
        <taxon>Neopterygii</taxon>
        <taxon>Teleostei</taxon>
        <taxon>Ostariophysi</taxon>
        <taxon>Cypriniformes</taxon>
        <taxon>Cyprinidae</taxon>
        <taxon>Labeoninae</taxon>
        <taxon>Labeonini</taxon>
        <taxon>Labeo</taxon>
    </lineage>
</organism>
<proteinExistence type="predicted"/>
<evidence type="ECO:0000313" key="3">
    <source>
        <dbReference type="Proteomes" id="UP000830375"/>
    </source>
</evidence>
<reference evidence="2 3" key="1">
    <citation type="submission" date="2022-01" db="EMBL/GenBank/DDBJ databases">
        <title>A high-quality chromosome-level genome assembly of rohu carp, Labeo rohita.</title>
        <authorList>
            <person name="Arick M.A. II"/>
            <person name="Hsu C.-Y."/>
            <person name="Magbanua Z."/>
            <person name="Pechanova O."/>
            <person name="Grover C."/>
            <person name="Miller E."/>
            <person name="Thrash A."/>
            <person name="Ezzel L."/>
            <person name="Alam S."/>
            <person name="Benzie J."/>
            <person name="Hamilton M."/>
            <person name="Karsi A."/>
            <person name="Lawrence M.L."/>
            <person name="Peterson D.G."/>
        </authorList>
    </citation>
    <scope>NUCLEOTIDE SEQUENCE [LARGE SCALE GENOMIC DNA]</scope>
    <source>
        <strain evidence="3">BAU-BD-2019</strain>
        <tissue evidence="2">Blood</tissue>
    </source>
</reference>
<feature type="compositionally biased region" description="Polar residues" evidence="1">
    <location>
        <begin position="619"/>
        <end position="629"/>
    </location>
</feature>
<comment type="caution">
    <text evidence="2">The sequence shown here is derived from an EMBL/GenBank/DDBJ whole genome shotgun (WGS) entry which is preliminary data.</text>
</comment>
<accession>A0ABQ8MWU9</accession>
<evidence type="ECO:0000313" key="2">
    <source>
        <dbReference type="EMBL" id="KAI2667322.1"/>
    </source>
</evidence>
<dbReference type="PANTHER" id="PTHR33066:SF2">
    <property type="entry name" value="FILAGGRIN-2-LIKE"/>
    <property type="match status" value="1"/>
</dbReference>
<feature type="region of interest" description="Disordered" evidence="1">
    <location>
        <begin position="715"/>
        <end position="755"/>
    </location>
</feature>
<keyword evidence="3" id="KW-1185">Reference proteome</keyword>